<dbReference type="RefSeq" id="WP_330484231.1">
    <property type="nucleotide sequence ID" value="NZ_JAZBJZ010000053.1"/>
</dbReference>
<feature type="transmembrane region" description="Helical" evidence="1">
    <location>
        <begin position="30"/>
        <end position="52"/>
    </location>
</feature>
<evidence type="ECO:0000313" key="2">
    <source>
        <dbReference type="EMBL" id="MEE3717800.1"/>
    </source>
</evidence>
<keyword evidence="1" id="KW-0812">Transmembrane</keyword>
<proteinExistence type="predicted"/>
<accession>A0AAW9PTB2</accession>
<keyword evidence="1" id="KW-0472">Membrane</keyword>
<sequence length="134" mass="15956">MQFEDEQEILERQIESQVERLIDVQTWGRWLFNLCLWLTIGAASIWSLRFDIAIWIEYFTWAAVRSSMQSHRLAFLGITFCVAMTLATLVWQSSQILWGISKREKRSLIRQVQKIQQQGKAHPLWRWVCKDKAK</sequence>
<gene>
    <name evidence="2" type="ORF">V2H45_13745</name>
</gene>
<evidence type="ECO:0000256" key="1">
    <source>
        <dbReference type="SAM" id="Phobius"/>
    </source>
</evidence>
<dbReference type="Proteomes" id="UP001333818">
    <property type="component" value="Unassembled WGS sequence"/>
</dbReference>
<evidence type="ECO:0000313" key="3">
    <source>
        <dbReference type="Proteomes" id="UP001333818"/>
    </source>
</evidence>
<dbReference type="EMBL" id="JAZBJZ010000053">
    <property type="protein sequence ID" value="MEE3717800.1"/>
    <property type="molecule type" value="Genomic_DNA"/>
</dbReference>
<protein>
    <submittedName>
        <fullName evidence="2">Uncharacterized protein</fullName>
    </submittedName>
</protein>
<keyword evidence="1" id="KW-1133">Transmembrane helix</keyword>
<comment type="caution">
    <text evidence="2">The sequence shown here is derived from an EMBL/GenBank/DDBJ whole genome shotgun (WGS) entry which is preliminary data.</text>
</comment>
<keyword evidence="3" id="KW-1185">Reference proteome</keyword>
<name>A0AAW9PTB2_9CYAN</name>
<feature type="transmembrane region" description="Helical" evidence="1">
    <location>
        <begin position="73"/>
        <end position="91"/>
    </location>
</feature>
<organism evidence="2 3">
    <name type="scientific">Tumidithrix elongata BACA0141</name>
    <dbReference type="NCBI Taxonomy" id="2716417"/>
    <lineage>
        <taxon>Bacteria</taxon>
        <taxon>Bacillati</taxon>
        <taxon>Cyanobacteriota</taxon>
        <taxon>Cyanophyceae</taxon>
        <taxon>Pseudanabaenales</taxon>
        <taxon>Pseudanabaenaceae</taxon>
        <taxon>Tumidithrix</taxon>
        <taxon>Tumidithrix elongata</taxon>
    </lineage>
</organism>
<reference evidence="2" key="1">
    <citation type="submission" date="2024-01" db="EMBL/GenBank/DDBJ databases">
        <title>Bank of Algae and Cyanobacteria of the Azores (BACA) strain genomes.</title>
        <authorList>
            <person name="Luz R."/>
            <person name="Cordeiro R."/>
            <person name="Fonseca A."/>
            <person name="Goncalves V."/>
        </authorList>
    </citation>
    <scope>NUCLEOTIDE SEQUENCE</scope>
    <source>
        <strain evidence="2">BACA0141</strain>
    </source>
</reference>
<dbReference type="AlphaFoldDB" id="A0AAW9PTB2"/>